<evidence type="ECO:0000259" key="11">
    <source>
        <dbReference type="Pfam" id="PF19310"/>
    </source>
</evidence>
<keyword evidence="5 9" id="KW-0862">Zinc</keyword>
<name>K6YUK8_9ALTE</name>
<dbReference type="EMBL" id="BAEO01000065">
    <property type="protein sequence ID" value="GAC21837.1"/>
    <property type="molecule type" value="Genomic_DNA"/>
</dbReference>
<dbReference type="GO" id="GO:0046872">
    <property type="term" value="F:metal ion binding"/>
    <property type="evidence" value="ECO:0007669"/>
    <property type="project" value="UniProtKB-UniRule"/>
</dbReference>
<dbReference type="InterPro" id="IPR045666">
    <property type="entry name" value="OpdA_N"/>
</dbReference>
<feature type="domain" description="Peptidase M3A/M3B catalytic" evidence="10">
    <location>
        <begin position="221"/>
        <end position="675"/>
    </location>
</feature>
<evidence type="ECO:0000256" key="3">
    <source>
        <dbReference type="ARBA" id="ARBA00022723"/>
    </source>
</evidence>
<dbReference type="FunFam" id="3.40.390.10:FF:000009">
    <property type="entry name" value="Oligopeptidase A"/>
    <property type="match status" value="1"/>
</dbReference>
<keyword evidence="3 9" id="KW-0479">Metal-binding</keyword>
<dbReference type="Gene3D" id="1.10.1370.10">
    <property type="entry name" value="Neurolysin, domain 3"/>
    <property type="match status" value="1"/>
</dbReference>
<dbReference type="OrthoDB" id="9773538at2"/>
<comment type="cofactor">
    <cofactor evidence="9">
        <name>Zn(2+)</name>
        <dbReference type="ChEBI" id="CHEBI:29105"/>
    </cofactor>
    <text evidence="9">Binds 1 zinc ion.</text>
</comment>
<dbReference type="RefSeq" id="WP_007625238.1">
    <property type="nucleotide sequence ID" value="NZ_BAEO01000065.1"/>
</dbReference>
<dbReference type="InterPro" id="IPR001567">
    <property type="entry name" value="Pept_M3A_M3B_dom"/>
</dbReference>
<proteinExistence type="inferred from homology"/>
<comment type="caution">
    <text evidence="12">The sequence shown here is derived from an EMBL/GenBank/DDBJ whole genome shotgun (WGS) entry which is preliminary data.</text>
</comment>
<dbReference type="PANTHER" id="PTHR11804">
    <property type="entry name" value="PROTEASE M3 THIMET OLIGOPEPTIDASE-RELATED"/>
    <property type="match status" value="1"/>
</dbReference>
<dbReference type="InterPro" id="IPR024079">
    <property type="entry name" value="MetalloPept_cat_dom_sf"/>
</dbReference>
<feature type="domain" description="Oligopeptidase A N-terminal" evidence="11">
    <location>
        <begin position="30"/>
        <end position="148"/>
    </location>
</feature>
<dbReference type="InterPro" id="IPR045090">
    <property type="entry name" value="Pept_M3A_M3B"/>
</dbReference>
<dbReference type="Gene3D" id="1.20.1050.40">
    <property type="entry name" value="Endopeptidase. Chain P, domain 1"/>
    <property type="match status" value="1"/>
</dbReference>
<evidence type="ECO:0000256" key="1">
    <source>
        <dbReference type="ARBA" id="ARBA00006040"/>
    </source>
</evidence>
<dbReference type="Pfam" id="PF01432">
    <property type="entry name" value="Peptidase_M3"/>
    <property type="match status" value="1"/>
</dbReference>
<reference evidence="12 13" key="1">
    <citation type="journal article" date="2017" name="Antonie Van Leeuwenhoek">
        <title>Rhizobium rhizosphaerae sp. nov., a novel species isolated from rice rhizosphere.</title>
        <authorList>
            <person name="Zhao J.J."/>
            <person name="Zhang J."/>
            <person name="Zhang R.J."/>
            <person name="Zhang C.W."/>
            <person name="Yin H.Q."/>
            <person name="Zhang X.X."/>
        </authorList>
    </citation>
    <scope>NUCLEOTIDE SEQUENCE [LARGE SCALE GENOMIC DNA]</scope>
    <source>
        <strain evidence="12 13">BSs20135</strain>
    </source>
</reference>
<protein>
    <recommendedName>
        <fullName evidence="8">oligopeptidase A</fullName>
        <ecNumber evidence="8">3.4.24.70</ecNumber>
    </recommendedName>
</protein>
<dbReference type="MEROPS" id="M03.004"/>
<dbReference type="Pfam" id="PF19310">
    <property type="entry name" value="TOP_N"/>
    <property type="match status" value="1"/>
</dbReference>
<dbReference type="InterPro" id="IPR024080">
    <property type="entry name" value="Neurolysin/TOP_N"/>
</dbReference>
<comment type="catalytic activity">
    <reaction evidence="7">
        <text>Hydrolysis of oligopeptides, with broad specificity. Gly or Ala commonly occur as P1 or P1' residues, but more distant residues are also important, as is shown by the fact that Z-Gly-Pro-Gly-|-Gly-Pro-Ala is cleaved, but not Z-(Gly)(5).</text>
        <dbReference type="EC" id="3.4.24.70"/>
    </reaction>
</comment>
<evidence type="ECO:0000313" key="13">
    <source>
        <dbReference type="Proteomes" id="UP000006327"/>
    </source>
</evidence>
<organism evidence="12 13">
    <name type="scientific">Paraglaciecola arctica BSs20135</name>
    <dbReference type="NCBI Taxonomy" id="493475"/>
    <lineage>
        <taxon>Bacteria</taxon>
        <taxon>Pseudomonadati</taxon>
        <taxon>Pseudomonadota</taxon>
        <taxon>Gammaproteobacteria</taxon>
        <taxon>Alteromonadales</taxon>
        <taxon>Alteromonadaceae</taxon>
        <taxon>Paraglaciecola</taxon>
    </lineage>
</organism>
<evidence type="ECO:0000259" key="10">
    <source>
        <dbReference type="Pfam" id="PF01432"/>
    </source>
</evidence>
<dbReference type="GO" id="GO:0004222">
    <property type="term" value="F:metalloendopeptidase activity"/>
    <property type="evidence" value="ECO:0007669"/>
    <property type="project" value="UniProtKB-EC"/>
</dbReference>
<evidence type="ECO:0000256" key="8">
    <source>
        <dbReference type="ARBA" id="ARBA00026100"/>
    </source>
</evidence>
<keyword evidence="13" id="KW-1185">Reference proteome</keyword>
<evidence type="ECO:0000256" key="4">
    <source>
        <dbReference type="ARBA" id="ARBA00022801"/>
    </source>
</evidence>
<dbReference type="GO" id="GO:0005829">
    <property type="term" value="C:cytosol"/>
    <property type="evidence" value="ECO:0007669"/>
    <property type="project" value="UniProtKB-ARBA"/>
</dbReference>
<dbReference type="SUPFAM" id="SSF55486">
    <property type="entry name" value="Metalloproteases ('zincins'), catalytic domain"/>
    <property type="match status" value="1"/>
</dbReference>
<dbReference type="InterPro" id="IPR024077">
    <property type="entry name" value="Neurolysin/TOP_dom2"/>
</dbReference>
<evidence type="ECO:0000256" key="9">
    <source>
        <dbReference type="RuleBase" id="RU003435"/>
    </source>
</evidence>
<dbReference type="GO" id="GO:0006518">
    <property type="term" value="P:peptide metabolic process"/>
    <property type="evidence" value="ECO:0007669"/>
    <property type="project" value="TreeGrafter"/>
</dbReference>
<dbReference type="InterPro" id="IPR034005">
    <property type="entry name" value="M3A_DCP"/>
</dbReference>
<gene>
    <name evidence="12" type="primary">prlC</name>
    <name evidence="12" type="ORF">GARC_4900</name>
</gene>
<dbReference type="eggNOG" id="COG0339">
    <property type="taxonomic scope" value="Bacteria"/>
</dbReference>
<sequence>MSNPLNDLSGLPEFSAIKPEHIQPAIEKAIKACKTKITEVLSLGRFSWVDLVAPIEEIDDVLSRKWSPISHMNSVVSNDELREAHDACLPALSEYGTWVGQNADLYKAYCQIEASDEYADLSEAQQKVITHAIRDFKLSGVALDATKKARYAEIQSRLSDLGSTFSNNVMDATLGWQKQITDESELAGLPESALGAAKQLAESKNLKGWLFTLDIPSYLPIMTHADSAELREEMYRAYTSRASDQGPNAGKWDNTEIINETLSLRQELAQLLGFKHFSEYSLASKMANSSEQVNGFLQDLAKRSKPQAQQDIQTLTAYAKEHYQTDKLQAWDYAYYSEKLKEQTYKISDEQLRPYFPENTVVKGLFEVISRLYNLTITARDNIDTWHKDVRFYDIHDDTGELRGSFYFDLFAREKKRGGAWMDECQVRREKLDGSQQYPVAYLTCNFNGPVGDKPALFTHDEVVTLFHEFGHGIHHMLTKINVGGVSGINGVPWDAVELPSQFLENWCWQPEALSFISGHFETGEPLPKVLLDNMLAARNFQSAMQMLRQLEFSLFDFSLHEHFVTGQTNVQQWLDQVREEVAVLIPPSFNRFQNSFGHIFAGGYAAGYYSYKWAEVLSSDAFSRFEEEGIFNRQTGHDFLTNILEMGGSKDPMQLFVAFRGREPEVDALLRHSGITA</sequence>
<evidence type="ECO:0000256" key="5">
    <source>
        <dbReference type="ARBA" id="ARBA00022833"/>
    </source>
</evidence>
<comment type="similarity">
    <text evidence="1 9">Belongs to the peptidase M3 family.</text>
</comment>
<dbReference type="Gene3D" id="3.40.390.10">
    <property type="entry name" value="Collagenase (Catalytic Domain)"/>
    <property type="match status" value="1"/>
</dbReference>
<evidence type="ECO:0000313" key="12">
    <source>
        <dbReference type="EMBL" id="GAC21837.1"/>
    </source>
</evidence>
<keyword evidence="6 9" id="KW-0482">Metalloprotease</keyword>
<accession>K6YUK8</accession>
<dbReference type="NCBIfam" id="NF008159">
    <property type="entry name" value="PRK10911.1"/>
    <property type="match status" value="1"/>
</dbReference>
<dbReference type="AlphaFoldDB" id="K6YUK8"/>
<evidence type="ECO:0000256" key="2">
    <source>
        <dbReference type="ARBA" id="ARBA00022670"/>
    </source>
</evidence>
<dbReference type="Proteomes" id="UP000006327">
    <property type="component" value="Unassembled WGS sequence"/>
</dbReference>
<evidence type="ECO:0000256" key="6">
    <source>
        <dbReference type="ARBA" id="ARBA00023049"/>
    </source>
</evidence>
<dbReference type="CDD" id="cd06456">
    <property type="entry name" value="M3A_DCP"/>
    <property type="match status" value="1"/>
</dbReference>
<dbReference type="PANTHER" id="PTHR11804:SF84">
    <property type="entry name" value="SACCHAROLYSIN"/>
    <property type="match status" value="1"/>
</dbReference>
<keyword evidence="2 9" id="KW-0645">Protease</keyword>
<dbReference type="EC" id="3.4.24.70" evidence="8"/>
<evidence type="ECO:0000256" key="7">
    <source>
        <dbReference type="ARBA" id="ARBA00024603"/>
    </source>
</evidence>
<dbReference type="GO" id="GO:0006508">
    <property type="term" value="P:proteolysis"/>
    <property type="evidence" value="ECO:0007669"/>
    <property type="project" value="UniProtKB-KW"/>
</dbReference>
<keyword evidence="4 9" id="KW-0378">Hydrolase</keyword>
<dbReference type="STRING" id="493475.GARC_4900"/>